<dbReference type="FunFam" id="1.50.10.130:FF:000002">
    <property type="entry name" value="Ent-copalyl diphosphate synthase, chloroplastic"/>
    <property type="match status" value="1"/>
</dbReference>
<dbReference type="InterPro" id="IPR008949">
    <property type="entry name" value="Isoprenoid_synthase_dom_sf"/>
</dbReference>
<evidence type="ECO:0000313" key="3">
    <source>
        <dbReference type="Proteomes" id="UP001634393"/>
    </source>
</evidence>
<accession>A0ABD3UBA2</accession>
<proteinExistence type="predicted"/>
<dbReference type="SUPFAM" id="SSF48576">
    <property type="entry name" value="Terpenoid synthases"/>
    <property type="match status" value="1"/>
</dbReference>
<dbReference type="Gene3D" id="1.50.10.130">
    <property type="entry name" value="Terpene synthase, N-terminal domain"/>
    <property type="match status" value="1"/>
</dbReference>
<dbReference type="SFLD" id="SFLDG01014">
    <property type="entry name" value="Terpene_Cyclase_Like_1_N-term"/>
    <property type="match status" value="1"/>
</dbReference>
<dbReference type="EMBL" id="JBJXBP010000002">
    <property type="protein sequence ID" value="KAL3846297.1"/>
    <property type="molecule type" value="Genomic_DNA"/>
</dbReference>
<protein>
    <recommendedName>
        <fullName evidence="1">Terpene synthase N-terminal domain-containing protein</fullName>
    </recommendedName>
</protein>
<dbReference type="AlphaFoldDB" id="A0ABD3UBA2"/>
<dbReference type="Gene3D" id="1.10.600.10">
    <property type="entry name" value="Farnesyl Diphosphate Synthase"/>
    <property type="match status" value="1"/>
</dbReference>
<dbReference type="PANTHER" id="PTHR31739">
    <property type="entry name" value="ENT-COPALYL DIPHOSPHATE SYNTHASE, CHLOROPLASTIC"/>
    <property type="match status" value="1"/>
</dbReference>
<dbReference type="PANTHER" id="PTHR31739:SF30">
    <property type="entry name" value="COPAL-8-OL DIPHOSPHATE HYDRATASE, CHLOROPLASTIC"/>
    <property type="match status" value="1"/>
</dbReference>
<reference evidence="2 3" key="1">
    <citation type="submission" date="2024-12" db="EMBL/GenBank/DDBJ databases">
        <title>The unique morphological basis and parallel evolutionary history of personate flowers in Penstemon.</title>
        <authorList>
            <person name="Depatie T.H."/>
            <person name="Wessinger C.A."/>
        </authorList>
    </citation>
    <scope>NUCLEOTIDE SEQUENCE [LARGE SCALE GENOMIC DNA]</scope>
    <source>
        <strain evidence="2">WTNN_2</strain>
        <tissue evidence="2">Leaf</tissue>
    </source>
</reference>
<dbReference type="InterPro" id="IPR001906">
    <property type="entry name" value="Terpene_synth_N"/>
</dbReference>
<keyword evidence="3" id="KW-1185">Reference proteome</keyword>
<dbReference type="Pfam" id="PF01397">
    <property type="entry name" value="Terpene_synth"/>
    <property type="match status" value="1"/>
</dbReference>
<dbReference type="GO" id="GO:0003824">
    <property type="term" value="F:catalytic activity"/>
    <property type="evidence" value="ECO:0007669"/>
    <property type="project" value="UniProtKB-ARBA"/>
</dbReference>
<dbReference type="InterPro" id="IPR050148">
    <property type="entry name" value="Terpene_synthase-like"/>
</dbReference>
<evidence type="ECO:0000313" key="2">
    <source>
        <dbReference type="EMBL" id="KAL3846297.1"/>
    </source>
</evidence>
<feature type="domain" description="Terpene synthase N-terminal" evidence="1">
    <location>
        <begin position="242"/>
        <end position="445"/>
    </location>
</feature>
<name>A0ABD3UBA2_9LAMI</name>
<gene>
    <name evidence="2" type="ORF">ACJIZ3_003700</name>
</gene>
<comment type="caution">
    <text evidence="2">The sequence shown here is derived from an EMBL/GenBank/DDBJ whole genome shotgun (WGS) entry which is preliminary data.</text>
</comment>
<dbReference type="Gene3D" id="1.50.10.160">
    <property type="match status" value="1"/>
</dbReference>
<dbReference type="Proteomes" id="UP001634393">
    <property type="component" value="Unassembled WGS sequence"/>
</dbReference>
<organism evidence="2 3">
    <name type="scientific">Penstemon smallii</name>
    <dbReference type="NCBI Taxonomy" id="265156"/>
    <lineage>
        <taxon>Eukaryota</taxon>
        <taxon>Viridiplantae</taxon>
        <taxon>Streptophyta</taxon>
        <taxon>Embryophyta</taxon>
        <taxon>Tracheophyta</taxon>
        <taxon>Spermatophyta</taxon>
        <taxon>Magnoliopsida</taxon>
        <taxon>eudicotyledons</taxon>
        <taxon>Gunneridae</taxon>
        <taxon>Pentapetalae</taxon>
        <taxon>asterids</taxon>
        <taxon>lamiids</taxon>
        <taxon>Lamiales</taxon>
        <taxon>Plantaginaceae</taxon>
        <taxon>Cheloneae</taxon>
        <taxon>Penstemon</taxon>
    </lineage>
</organism>
<dbReference type="SUPFAM" id="SSF48239">
    <property type="entry name" value="Terpenoid cyclases/Protein prenyltransferases"/>
    <property type="match status" value="2"/>
</dbReference>
<dbReference type="InterPro" id="IPR008930">
    <property type="entry name" value="Terpenoid_cyclase/PrenylTrfase"/>
</dbReference>
<sequence length="767" mass="87976">MHAVSVIKPNLSPISVFKRLSSAKLKVHSPECSTSPIWHLNKRTWLSSHDKQISKVTGSRVEAYIISIRKILSSIGDGQTSVSPYDTAFVALIKDVNGHDLPQFPSSLDWISKNQLSDGSWGDEHYFGACDRMLCTLACVIALRSWSVYPDKSDKGISFIKENVSKLENTNAELMTCGFELIFPALVQRARNMGIEDIPYDSPVMEEIYAVRDQKMKRVPREVMHSVPTTLLFNLEGFEELDWKKLLKLQCKDGSFLTSPSSTAFAFMETKDENCLKFINYVVEKFNGGAPHSYPGDIFARLWAVDRLQRLGISRYFESEIEDCLSYVHRFWTEKGVWSARDTGFSDIDDTSMGFRLLRLHGYNVDPNVLGHFKMENTFFCHAGHMTESPTPIYSLYRASQLLFPGEKILEEAKDFSYNFLRERVATNQLQDKWVVSKHLPDEIRIGLEIPWYSCLPRVETRYYLEHYGGADEVWNGKTLNRMYDISNNTYLNFGKLDFNICQAQYQIDWTSMQEWCESICSVEEFGISRKDLLIAYFLATASIFEPERSTERIAWAKSQIISKMIISFYNKETTSMDQKVAFLTNLSINNNGSGITNSDERVHQGHIPIPLDALRQFLEGFEGSISRQLKNVWGVWLKKLVHNEMGNDAELLATTLNICAGHASIEEIISHHEYKSLSNLTNKICCWLNDYQNKKVNITNSNIKDMDIIEQDMQTLVKLVLEESDGINRNIKLTFLLVAKTYYYIAYIDAEKIDMHIIDVLIQLVI</sequence>
<dbReference type="InterPro" id="IPR036965">
    <property type="entry name" value="Terpene_synth_N_sf"/>
</dbReference>
<evidence type="ECO:0000259" key="1">
    <source>
        <dbReference type="Pfam" id="PF01397"/>
    </source>
</evidence>